<dbReference type="Proteomes" id="UP000091857">
    <property type="component" value="Chromosome 15"/>
</dbReference>
<accession>A0ACB7GEM8</accession>
<evidence type="ECO:0000313" key="2">
    <source>
        <dbReference type="Proteomes" id="UP000091857"/>
    </source>
</evidence>
<gene>
    <name evidence="1" type="ORF">MANES_15G176648v8</name>
</gene>
<protein>
    <submittedName>
        <fullName evidence="1">Uncharacterized protein</fullName>
    </submittedName>
</protein>
<dbReference type="EMBL" id="CM004401">
    <property type="protein sequence ID" value="KAG8637953.1"/>
    <property type="molecule type" value="Genomic_DNA"/>
</dbReference>
<name>A0ACB7GEM8_MANES</name>
<keyword evidence="2" id="KW-1185">Reference proteome</keyword>
<comment type="caution">
    <text evidence="1">The sequence shown here is derived from an EMBL/GenBank/DDBJ whole genome shotgun (WGS) entry which is preliminary data.</text>
</comment>
<evidence type="ECO:0000313" key="1">
    <source>
        <dbReference type="EMBL" id="KAG8637953.1"/>
    </source>
</evidence>
<proteinExistence type="predicted"/>
<organism evidence="1 2">
    <name type="scientific">Manihot esculenta</name>
    <name type="common">Cassava</name>
    <name type="synonym">Jatropha manihot</name>
    <dbReference type="NCBI Taxonomy" id="3983"/>
    <lineage>
        <taxon>Eukaryota</taxon>
        <taxon>Viridiplantae</taxon>
        <taxon>Streptophyta</taxon>
        <taxon>Embryophyta</taxon>
        <taxon>Tracheophyta</taxon>
        <taxon>Spermatophyta</taxon>
        <taxon>Magnoliopsida</taxon>
        <taxon>eudicotyledons</taxon>
        <taxon>Gunneridae</taxon>
        <taxon>Pentapetalae</taxon>
        <taxon>rosids</taxon>
        <taxon>fabids</taxon>
        <taxon>Malpighiales</taxon>
        <taxon>Euphorbiaceae</taxon>
        <taxon>Crotonoideae</taxon>
        <taxon>Manihoteae</taxon>
        <taxon>Manihot</taxon>
    </lineage>
</organism>
<reference evidence="2" key="1">
    <citation type="journal article" date="2016" name="Nat. Biotechnol.">
        <title>Sequencing wild and cultivated cassava and related species reveals extensive interspecific hybridization and genetic diversity.</title>
        <authorList>
            <person name="Bredeson J.V."/>
            <person name="Lyons J.B."/>
            <person name="Prochnik S.E."/>
            <person name="Wu G.A."/>
            <person name="Ha C.M."/>
            <person name="Edsinger-Gonzales E."/>
            <person name="Grimwood J."/>
            <person name="Schmutz J."/>
            <person name="Rabbi I.Y."/>
            <person name="Egesi C."/>
            <person name="Nauluvula P."/>
            <person name="Lebot V."/>
            <person name="Ndunguru J."/>
            <person name="Mkamilo G."/>
            <person name="Bart R.S."/>
            <person name="Setter T.L."/>
            <person name="Gleadow R.M."/>
            <person name="Kulakow P."/>
            <person name="Ferguson M.E."/>
            <person name="Rounsley S."/>
            <person name="Rokhsar D.S."/>
        </authorList>
    </citation>
    <scope>NUCLEOTIDE SEQUENCE [LARGE SCALE GENOMIC DNA]</scope>
    <source>
        <strain evidence="2">cv. AM560-2</strain>
    </source>
</reference>
<sequence>MASALATLINFSPMSNLTNQIPLKLTSINFLLWKLQFLPMLRGCALEHHIDGSQPAPMKLLSENQSNPAYSLWVRQDQMVFRWIIACILDSIIPQIVGVETAKEA</sequence>